<dbReference type="AlphaFoldDB" id="A0AAD9EAB4"/>
<dbReference type="Proteomes" id="UP001243330">
    <property type="component" value="Unassembled WGS sequence"/>
</dbReference>
<sequence length="80" mass="8933">MTAASAGTTHPSILKRVQPSSLPRRHPLIKADQHCFFCSPLLACVLVVCLLSPLQRANHIWRLGEVRLKLVLGSRWMFSA</sequence>
<comment type="caution">
    <text evidence="2">The sequence shown here is derived from an EMBL/GenBank/DDBJ whole genome shotgun (WGS) entry which is preliminary data.</text>
</comment>
<evidence type="ECO:0000256" key="1">
    <source>
        <dbReference type="SAM" id="Phobius"/>
    </source>
</evidence>
<keyword evidence="1" id="KW-0472">Membrane</keyword>
<protein>
    <submittedName>
        <fullName evidence="2">Uncharacterized protein</fullName>
    </submittedName>
</protein>
<keyword evidence="1" id="KW-1133">Transmembrane helix</keyword>
<proteinExistence type="predicted"/>
<evidence type="ECO:0000313" key="2">
    <source>
        <dbReference type="EMBL" id="KAK1840362.1"/>
    </source>
</evidence>
<keyword evidence="3" id="KW-1185">Reference proteome</keyword>
<dbReference type="EMBL" id="JAQOWY010000569">
    <property type="protein sequence ID" value="KAK1840362.1"/>
    <property type="molecule type" value="Genomic_DNA"/>
</dbReference>
<keyword evidence="1" id="KW-0812">Transmembrane</keyword>
<name>A0AAD9EAB4_9PEZI</name>
<organism evidence="2 3">
    <name type="scientific">Colletotrichum chrysophilum</name>
    <dbReference type="NCBI Taxonomy" id="1836956"/>
    <lineage>
        <taxon>Eukaryota</taxon>
        <taxon>Fungi</taxon>
        <taxon>Dikarya</taxon>
        <taxon>Ascomycota</taxon>
        <taxon>Pezizomycotina</taxon>
        <taxon>Sordariomycetes</taxon>
        <taxon>Hypocreomycetidae</taxon>
        <taxon>Glomerellales</taxon>
        <taxon>Glomerellaceae</taxon>
        <taxon>Colletotrichum</taxon>
        <taxon>Colletotrichum gloeosporioides species complex</taxon>
    </lineage>
</organism>
<gene>
    <name evidence="2" type="ORF">CCHR01_17024</name>
</gene>
<evidence type="ECO:0000313" key="3">
    <source>
        <dbReference type="Proteomes" id="UP001243330"/>
    </source>
</evidence>
<feature type="transmembrane region" description="Helical" evidence="1">
    <location>
        <begin position="34"/>
        <end position="54"/>
    </location>
</feature>
<reference evidence="2" key="1">
    <citation type="submission" date="2023-01" db="EMBL/GenBank/DDBJ databases">
        <title>Colletotrichum chrysophilum M932 genome sequence.</title>
        <authorList>
            <person name="Baroncelli R."/>
        </authorList>
    </citation>
    <scope>NUCLEOTIDE SEQUENCE</scope>
    <source>
        <strain evidence="2">M932</strain>
    </source>
</reference>
<accession>A0AAD9EAB4</accession>